<keyword evidence="16" id="KW-1185">Reference proteome</keyword>
<feature type="region of interest" description="Domain I, interacts with DnaA modulators" evidence="8">
    <location>
        <begin position="1"/>
        <end position="167"/>
    </location>
</feature>
<dbReference type="Pfam" id="PF00308">
    <property type="entry name" value="Bac_DnaA"/>
    <property type="match status" value="1"/>
</dbReference>
<dbReference type="GO" id="GO:0005886">
    <property type="term" value="C:plasma membrane"/>
    <property type="evidence" value="ECO:0007669"/>
    <property type="project" value="TreeGrafter"/>
</dbReference>
<comment type="caution">
    <text evidence="15">The sequence shown here is derived from an EMBL/GenBank/DDBJ whole genome shotgun (WGS) entry which is preliminary data.</text>
</comment>
<dbReference type="Proteomes" id="UP000645966">
    <property type="component" value="Unassembled WGS sequence"/>
</dbReference>
<feature type="region of interest" description="Disordered" evidence="12">
    <location>
        <begin position="96"/>
        <end position="240"/>
    </location>
</feature>
<keyword evidence="2 8" id="KW-0963">Cytoplasm</keyword>
<evidence type="ECO:0000256" key="2">
    <source>
        <dbReference type="ARBA" id="ARBA00022490"/>
    </source>
</evidence>
<keyword evidence="6 8" id="KW-0446">Lipid-binding</keyword>
<dbReference type="GO" id="GO:0003688">
    <property type="term" value="F:DNA replication origin binding"/>
    <property type="evidence" value="ECO:0007669"/>
    <property type="project" value="UniProtKB-UniRule"/>
</dbReference>
<dbReference type="SMART" id="SM00760">
    <property type="entry name" value="Bac_DnaA_C"/>
    <property type="match status" value="1"/>
</dbReference>
<evidence type="ECO:0000256" key="5">
    <source>
        <dbReference type="ARBA" id="ARBA00022840"/>
    </source>
</evidence>
<dbReference type="InterPro" id="IPR027417">
    <property type="entry name" value="P-loop_NTPase"/>
</dbReference>
<dbReference type="SUPFAM" id="SSF52540">
    <property type="entry name" value="P-loop containing nucleoside triphosphate hydrolases"/>
    <property type="match status" value="1"/>
</dbReference>
<reference evidence="15" key="1">
    <citation type="submission" date="2020-12" db="EMBL/GenBank/DDBJ databases">
        <title>Genome public.</title>
        <authorList>
            <person name="Sun Q."/>
        </authorList>
    </citation>
    <scope>NUCLEOTIDE SEQUENCE</scope>
    <source>
        <strain evidence="15">CCM 8863</strain>
    </source>
</reference>
<evidence type="ECO:0000256" key="4">
    <source>
        <dbReference type="ARBA" id="ARBA00022741"/>
    </source>
</evidence>
<dbReference type="InterPro" id="IPR018312">
    <property type="entry name" value="Chromosome_initiator_DnaA_CS"/>
</dbReference>
<protein>
    <recommendedName>
        <fullName evidence="8 9">Chromosomal replication initiator protein DnaA</fullName>
    </recommendedName>
</protein>
<comment type="subunit">
    <text evidence="8">Oligomerizes as a right-handed, spiral filament on DNA at oriC.</text>
</comment>
<keyword evidence="5 8" id="KW-0067">ATP-binding</keyword>
<evidence type="ECO:0000256" key="9">
    <source>
        <dbReference type="NCBIfam" id="TIGR00362"/>
    </source>
</evidence>
<feature type="binding site" evidence="8">
    <location>
        <position position="287"/>
    </location>
    <ligand>
        <name>ATP</name>
        <dbReference type="ChEBI" id="CHEBI:30616"/>
    </ligand>
</feature>
<gene>
    <name evidence="8 15" type="primary">dnaA</name>
    <name evidence="15" type="ORF">JDV75_08170</name>
</gene>
<dbReference type="FunFam" id="1.10.1750.10:FF:000002">
    <property type="entry name" value="Chromosomal replication initiator protein DnaA"/>
    <property type="match status" value="1"/>
</dbReference>
<dbReference type="InterPro" id="IPR013159">
    <property type="entry name" value="DnaA_C"/>
</dbReference>
<dbReference type="PROSITE" id="PS01008">
    <property type="entry name" value="DNAA"/>
    <property type="match status" value="1"/>
</dbReference>
<dbReference type="InterPro" id="IPR020591">
    <property type="entry name" value="Chromosome_initiator_DnaA-like"/>
</dbReference>
<dbReference type="SMART" id="SM00382">
    <property type="entry name" value="AAA"/>
    <property type="match status" value="1"/>
</dbReference>
<evidence type="ECO:0000256" key="3">
    <source>
        <dbReference type="ARBA" id="ARBA00022705"/>
    </source>
</evidence>
<dbReference type="Gene3D" id="1.10.8.60">
    <property type="match status" value="1"/>
</dbReference>
<dbReference type="CDD" id="cd00009">
    <property type="entry name" value="AAA"/>
    <property type="match status" value="1"/>
</dbReference>
<dbReference type="InterPro" id="IPR010921">
    <property type="entry name" value="Trp_repressor/repl_initiator"/>
</dbReference>
<dbReference type="Gene3D" id="3.40.50.300">
    <property type="entry name" value="P-loop containing nucleotide triphosphate hydrolases"/>
    <property type="match status" value="1"/>
</dbReference>
<feature type="binding site" evidence="8">
    <location>
        <position position="289"/>
    </location>
    <ligand>
        <name>ATP</name>
        <dbReference type="ChEBI" id="CHEBI:30616"/>
    </ligand>
</feature>
<dbReference type="GO" id="GO:0005737">
    <property type="term" value="C:cytoplasm"/>
    <property type="evidence" value="ECO:0007669"/>
    <property type="project" value="UniProtKB-SubCell"/>
</dbReference>
<evidence type="ECO:0000256" key="11">
    <source>
        <dbReference type="RuleBase" id="RU004227"/>
    </source>
</evidence>
<evidence type="ECO:0000313" key="16">
    <source>
        <dbReference type="Proteomes" id="UP000645966"/>
    </source>
</evidence>
<dbReference type="GO" id="GO:0006270">
    <property type="term" value="P:DNA replication initiation"/>
    <property type="evidence" value="ECO:0007669"/>
    <property type="project" value="UniProtKB-UniRule"/>
</dbReference>
<feature type="binding site" evidence="8">
    <location>
        <position position="285"/>
    </location>
    <ligand>
        <name>ATP</name>
        <dbReference type="ChEBI" id="CHEBI:30616"/>
    </ligand>
</feature>
<dbReference type="HAMAP" id="MF_00377">
    <property type="entry name" value="DnaA_bact"/>
    <property type="match status" value="1"/>
</dbReference>
<comment type="subcellular location">
    <subcellularLocation>
        <location evidence="8">Cytoplasm</location>
    </subcellularLocation>
</comment>
<evidence type="ECO:0000256" key="12">
    <source>
        <dbReference type="SAM" id="MobiDB-lite"/>
    </source>
</evidence>
<proteinExistence type="inferred from homology"/>
<dbReference type="Pfam" id="PF08299">
    <property type="entry name" value="Bac_DnaA_C"/>
    <property type="match status" value="1"/>
</dbReference>
<dbReference type="NCBIfam" id="NF010686">
    <property type="entry name" value="PRK14086.1"/>
    <property type="match status" value="1"/>
</dbReference>
<evidence type="ECO:0000313" key="15">
    <source>
        <dbReference type="EMBL" id="MBI8989736.1"/>
    </source>
</evidence>
<dbReference type="CDD" id="cd06571">
    <property type="entry name" value="Bac_DnaA_C"/>
    <property type="match status" value="1"/>
</dbReference>
<keyword evidence="7 8" id="KW-0238">DNA-binding</keyword>
<evidence type="ECO:0000256" key="7">
    <source>
        <dbReference type="ARBA" id="ARBA00023125"/>
    </source>
</evidence>
<dbReference type="GO" id="GO:0006275">
    <property type="term" value="P:regulation of DNA replication"/>
    <property type="evidence" value="ECO:0007669"/>
    <property type="project" value="UniProtKB-UniRule"/>
</dbReference>
<evidence type="ECO:0000256" key="8">
    <source>
        <dbReference type="HAMAP-Rule" id="MF_00377"/>
    </source>
</evidence>
<dbReference type="PRINTS" id="PR00051">
    <property type="entry name" value="DNAA"/>
</dbReference>
<dbReference type="SUPFAM" id="SSF48295">
    <property type="entry name" value="TrpR-like"/>
    <property type="match status" value="1"/>
</dbReference>
<dbReference type="NCBIfam" id="TIGR00362">
    <property type="entry name" value="DnaA"/>
    <property type="match status" value="1"/>
</dbReference>
<evidence type="ECO:0000256" key="10">
    <source>
        <dbReference type="RuleBase" id="RU000577"/>
    </source>
</evidence>
<comment type="domain">
    <text evidence="8">Domain I is involved in oligomerization and binding regulators, domain II is flexibile and of varying length in different bacteria, domain III forms the AAA+ region, while domain IV binds dsDNA.</text>
</comment>
<keyword evidence="3 8" id="KW-0235">DNA replication</keyword>
<comment type="caution">
    <text evidence="8">Lacks conserved residue(s) required for the propagation of feature annotation.</text>
</comment>
<evidence type="ECO:0000256" key="6">
    <source>
        <dbReference type="ARBA" id="ARBA00023121"/>
    </source>
</evidence>
<dbReference type="InterPro" id="IPR013317">
    <property type="entry name" value="DnaA_dom"/>
</dbReference>
<feature type="domain" description="Chromosomal replication initiator DnaA C-terminal" evidence="14">
    <location>
        <begin position="486"/>
        <end position="555"/>
    </location>
</feature>
<sequence>MTVTDTSPQQIWDRVVTELTELAGKPGSGVPPLGPMQAANMQLVRIVALVPGFAVLTTPHLFAKNMIEKDFGEPIKQILSEILGSPHGIAVSVAPETPAETQRAELPHRDPFHSGSQRFDDRPDVDSTASRQQAGGQRRVRDNLDQSLRGRAGIDNYTTHPEDPDAPTLFSAGGPRGVQNHPGGQLPTDATADGDTDYPSSEGWRATVARATENSRKQPQRNSGQRIVREKTARNPHRAASLNERYTFDTFVTGSSNRFAQAAAIAVAESPAQAFNPLFIWGGSGLGKTHLLHAAGHYSQELQPDLRVLYVSSEEFTNDYINSVRDDRQESFKRRYRNLDVLMVDDIQFLEGKEGTQEEFFHTFNALHQADKQIILSSDRPPRQLTTLTDRLRTRFEGGLITDVQPPDLETRIAILEKKAGLEGTVVSRDVLELIASRYESSIRELEGALIRVTAFSSLNGTSIDMATAMSALSDIMPEAADIEITANTIIEVTADYFNISVKELCGTGKARPIARARQLAMYLCRELTDLSLPKIGASFGGKDHTTVMYADRKIRKEMTEKHDTYDQIQELTRIVKTRGRA</sequence>
<evidence type="ECO:0000259" key="14">
    <source>
        <dbReference type="SMART" id="SM00760"/>
    </source>
</evidence>
<feature type="region of interest" description="Domain III, AAA+ region" evidence="8">
    <location>
        <begin position="241"/>
        <end position="457"/>
    </location>
</feature>
<dbReference type="InterPro" id="IPR001957">
    <property type="entry name" value="Chromosome_initiator_DnaA"/>
</dbReference>
<accession>A0A934M548</accession>
<dbReference type="EMBL" id="JAEIOS010000013">
    <property type="protein sequence ID" value="MBI8989736.1"/>
    <property type="molecule type" value="Genomic_DNA"/>
</dbReference>
<evidence type="ECO:0000259" key="13">
    <source>
        <dbReference type="SMART" id="SM00382"/>
    </source>
</evidence>
<name>A0A934M548_9CORY</name>
<comment type="similarity">
    <text evidence="1 8 11">Belongs to the DnaA family.</text>
</comment>
<organism evidence="15 16">
    <name type="scientific">Corynebacterium meridianum</name>
    <dbReference type="NCBI Taxonomy" id="2765363"/>
    <lineage>
        <taxon>Bacteria</taxon>
        <taxon>Bacillati</taxon>
        <taxon>Actinomycetota</taxon>
        <taxon>Actinomycetes</taxon>
        <taxon>Mycobacteriales</taxon>
        <taxon>Corynebacteriaceae</taxon>
        <taxon>Corynebacterium</taxon>
    </lineage>
</organism>
<feature type="region of interest" description="Domain IV, binds dsDNA" evidence="8">
    <location>
        <begin position="458"/>
        <end position="582"/>
    </location>
</feature>
<dbReference type="GO" id="GO:0005524">
    <property type="term" value="F:ATP binding"/>
    <property type="evidence" value="ECO:0007669"/>
    <property type="project" value="UniProtKB-UniRule"/>
</dbReference>
<feature type="binding site" evidence="8">
    <location>
        <position position="288"/>
    </location>
    <ligand>
        <name>ATP</name>
        <dbReference type="ChEBI" id="CHEBI:30616"/>
    </ligand>
</feature>
<comment type="function">
    <text evidence="8 10">Plays an essential role in the initiation and regulation of chromosomal replication. ATP-DnaA binds to the origin of replication (oriC) to initiate formation of the DNA replication initiation complex once per cell cycle. Binds the DnaA box (a 9 base pair repeat at the origin) and separates the double-stranded (ds)DNA. Forms a right-handed helical filament on oriC DNA; dsDNA binds to the exterior of the filament while single-stranded (ss)DNA is stabiized in the filament's interior. The ATP-DnaA-oriC complex binds and stabilizes one strand of the AT-rich DNA unwinding element (DUE), permitting loading of DNA polymerase. After initiation quickly degrades to an ADP-DnaA complex that is not apt for DNA replication. Binds acidic phospholipids.</text>
</comment>
<dbReference type="AlphaFoldDB" id="A0A934M548"/>
<keyword evidence="4 8" id="KW-0547">Nucleotide-binding</keyword>
<dbReference type="PANTHER" id="PTHR30050">
    <property type="entry name" value="CHROMOSOMAL REPLICATION INITIATOR PROTEIN DNAA"/>
    <property type="match status" value="1"/>
</dbReference>
<dbReference type="InterPro" id="IPR003593">
    <property type="entry name" value="AAA+_ATPase"/>
</dbReference>
<dbReference type="RefSeq" id="WP_198739088.1">
    <property type="nucleotide sequence ID" value="NZ_JAEIOS010000013.1"/>
</dbReference>
<dbReference type="FunFam" id="3.40.50.300:FF:000150">
    <property type="entry name" value="Chromosomal replication initiator protein DnaA"/>
    <property type="match status" value="1"/>
</dbReference>
<feature type="compositionally biased region" description="Basic and acidic residues" evidence="12">
    <location>
        <begin position="102"/>
        <end position="125"/>
    </location>
</feature>
<dbReference type="GO" id="GO:0008289">
    <property type="term" value="F:lipid binding"/>
    <property type="evidence" value="ECO:0007669"/>
    <property type="project" value="UniProtKB-KW"/>
</dbReference>
<dbReference type="Gene3D" id="1.10.1750.10">
    <property type="match status" value="1"/>
</dbReference>
<feature type="domain" description="AAA+ ATPase" evidence="13">
    <location>
        <begin position="274"/>
        <end position="402"/>
    </location>
</feature>
<evidence type="ECO:0000256" key="1">
    <source>
        <dbReference type="ARBA" id="ARBA00006583"/>
    </source>
</evidence>
<dbReference type="PANTHER" id="PTHR30050:SF2">
    <property type="entry name" value="CHROMOSOMAL REPLICATION INITIATOR PROTEIN DNAA"/>
    <property type="match status" value="1"/>
</dbReference>